<gene>
    <name evidence="4" type="ORF">BPOR_0017g00090</name>
</gene>
<dbReference type="InterPro" id="IPR000719">
    <property type="entry name" value="Prot_kinase_dom"/>
</dbReference>
<organism evidence="4 5">
    <name type="scientific">Botrytis porri</name>
    <dbReference type="NCBI Taxonomy" id="87229"/>
    <lineage>
        <taxon>Eukaryota</taxon>
        <taxon>Fungi</taxon>
        <taxon>Dikarya</taxon>
        <taxon>Ascomycota</taxon>
        <taxon>Pezizomycotina</taxon>
        <taxon>Leotiomycetes</taxon>
        <taxon>Helotiales</taxon>
        <taxon>Sclerotiniaceae</taxon>
        <taxon>Botrytis</taxon>
    </lineage>
</organism>
<dbReference type="Proteomes" id="UP000297280">
    <property type="component" value="Unassembled WGS sequence"/>
</dbReference>
<accession>A0A4Z1L557</accession>
<dbReference type="Gene3D" id="1.10.510.10">
    <property type="entry name" value="Transferase(Phosphotransferase) domain 1"/>
    <property type="match status" value="1"/>
</dbReference>
<dbReference type="InterPro" id="IPR053083">
    <property type="entry name" value="TF_kinase-domain_protein"/>
</dbReference>
<feature type="region of interest" description="Disordered" evidence="2">
    <location>
        <begin position="1"/>
        <end position="20"/>
    </location>
</feature>
<dbReference type="PROSITE" id="PS50011">
    <property type="entry name" value="PROTEIN_KINASE_DOM"/>
    <property type="match status" value="1"/>
</dbReference>
<evidence type="ECO:0000256" key="1">
    <source>
        <dbReference type="SAM" id="Coils"/>
    </source>
</evidence>
<reference evidence="4 5" key="1">
    <citation type="submission" date="2017-12" db="EMBL/GenBank/DDBJ databases">
        <title>Comparative genomics of Botrytis spp.</title>
        <authorList>
            <person name="Valero-Jimenez C.A."/>
            <person name="Tapia P."/>
            <person name="Veloso J."/>
            <person name="Silva-Moreno E."/>
            <person name="Staats M."/>
            <person name="Valdes J.H."/>
            <person name="Van Kan J.A.L."/>
        </authorList>
    </citation>
    <scope>NUCLEOTIDE SEQUENCE [LARGE SCALE GENOMIC DNA]</scope>
    <source>
        <strain evidence="4 5">MUCL3349</strain>
    </source>
</reference>
<dbReference type="GO" id="GO:0005524">
    <property type="term" value="F:ATP binding"/>
    <property type="evidence" value="ECO:0007669"/>
    <property type="project" value="InterPro"/>
</dbReference>
<keyword evidence="1" id="KW-0175">Coiled coil</keyword>
<dbReference type="PANTHER" id="PTHR44305:SF24">
    <property type="entry name" value="TYROSINE-PROTEIN KINASE C03B1.5-RELATED"/>
    <property type="match status" value="1"/>
</dbReference>
<evidence type="ECO:0000259" key="3">
    <source>
        <dbReference type="PROSITE" id="PS50011"/>
    </source>
</evidence>
<feature type="compositionally biased region" description="Low complexity" evidence="2">
    <location>
        <begin position="1003"/>
        <end position="1014"/>
    </location>
</feature>
<feature type="region of interest" description="Disordered" evidence="2">
    <location>
        <begin position="991"/>
        <end position="1032"/>
    </location>
</feature>
<dbReference type="EMBL" id="PQXO01000017">
    <property type="protein sequence ID" value="TGO91827.1"/>
    <property type="molecule type" value="Genomic_DNA"/>
</dbReference>
<dbReference type="PANTHER" id="PTHR44305">
    <property type="entry name" value="SI:DKEY-192D15.2-RELATED"/>
    <property type="match status" value="1"/>
</dbReference>
<sequence>MAASAPNRFEPGGFRGVRKPPTIEEWEKFSNFEKDQKRGEEWINRVYGWNINAAANALPGFRWLPDKLLGKGVAVFKKGVMDNHGHSVRYDRVVVKQASSPEAKARLQNGASMLDHVRGKSVLDADHIILPIRSYEEDAGTGADDTFDPAYVHEFAPETVGRTYATYYEQGNLSQWLENNFGLPSEQYLSENDLWSVIGCMANICMKLEHGHTTNANHEIRAQYQSVVHLDIRPESITALSHLVFCAMSPANEEHCNGMKFLLGKFEKAAVVPSDPMDKIWMFRIRGRADPKWATPEQKYPGMERRSIGTACNIFGIGALLYYMITGKELGESAWNIGISDSPTDQGLKLYFGADLITEPIATQQEYSKALIRTILQCLAYHPGDRIDAKELQALSAKALNLVDRQRMPGEVRYNPGDPAVILEPQEELQPNDYTPSDLNLKVYKPPADQPETLRARADKWIKRFFLFPDSTKSQQAREKQRLEYERQIEIQKQAEAAEVARKQTLIDIETAEAEELRLQIEEEEEEDRRIAKQRAEKRAKIAADIARKKAAVSGEEGEQTLLPPPARKRDRSPEPVEERSRKRARPASPHRANTPDIAAAQEGGVQPMDIDSNKDKNIPPPGDTDKPSGASNSPAGAQPYKFDLDPNIAIEEDPRIRGDPSFQVKYAGMNITVEKLDNQPMFWRDRAWWKGALFEKANLPPEGKAFYDFIQSTHGRIPQAFSWSAQALAMRKGAKENQPQDEKEKEKERQEKERQERERQERERQERERQERERQEREKQKREEAKAKEEEEARERRAYWDRLERETNPTKQQYRQETRDLGEIKAAEAKKKRLNPRLDPQIAVNGEYQITWNDSTHLVRELEFWWEPFPWEDYAWWQGDLVKKDEIPLAGWRYYRDLEEQGIHLVAHGGGYEETKKELRSVAEMIRKFDEKQGKKDGHLGLMNPPLGGAGRAIDDDYKSPSTRKPRNAVYGMTIKSSGYQEAYKALRPGEDVDQDSDDSVQEVAPPKANARSRPPPRPSRSVKASPAPKLSSVGALPWFCSYCNEKQGGYMKKGSCASHIANKHSTKKGVPKRTPFVPKSTVRKAAVRAVANYLPDDDDDDYWA</sequence>
<evidence type="ECO:0000313" key="4">
    <source>
        <dbReference type="EMBL" id="TGO91827.1"/>
    </source>
</evidence>
<dbReference type="SUPFAM" id="SSF56112">
    <property type="entry name" value="Protein kinase-like (PK-like)"/>
    <property type="match status" value="1"/>
</dbReference>
<feature type="compositionally biased region" description="Acidic residues" evidence="2">
    <location>
        <begin position="993"/>
        <end position="1002"/>
    </location>
</feature>
<feature type="region of interest" description="Disordered" evidence="2">
    <location>
        <begin position="934"/>
        <end position="970"/>
    </location>
</feature>
<proteinExistence type="predicted"/>
<feature type="domain" description="Protein kinase" evidence="3">
    <location>
        <begin position="63"/>
        <end position="400"/>
    </location>
</feature>
<dbReference type="STRING" id="87229.A0A4Z1L557"/>
<feature type="compositionally biased region" description="Basic and acidic residues" evidence="2">
    <location>
        <begin position="734"/>
        <end position="822"/>
    </location>
</feature>
<keyword evidence="5" id="KW-1185">Reference proteome</keyword>
<dbReference type="GO" id="GO:0004672">
    <property type="term" value="F:protein kinase activity"/>
    <property type="evidence" value="ECO:0007669"/>
    <property type="project" value="InterPro"/>
</dbReference>
<dbReference type="AlphaFoldDB" id="A0A4Z1L557"/>
<dbReference type="InterPro" id="IPR011009">
    <property type="entry name" value="Kinase-like_dom_sf"/>
</dbReference>
<evidence type="ECO:0000256" key="2">
    <source>
        <dbReference type="SAM" id="MobiDB-lite"/>
    </source>
</evidence>
<comment type="caution">
    <text evidence="4">The sequence shown here is derived from an EMBL/GenBank/DDBJ whole genome shotgun (WGS) entry which is preliminary data.</text>
</comment>
<protein>
    <recommendedName>
        <fullName evidence="3">Protein kinase domain-containing protein</fullName>
    </recommendedName>
</protein>
<feature type="coiled-coil region" evidence="1">
    <location>
        <begin position="495"/>
        <end position="541"/>
    </location>
</feature>
<feature type="region of interest" description="Disordered" evidence="2">
    <location>
        <begin position="729"/>
        <end position="822"/>
    </location>
</feature>
<evidence type="ECO:0000313" key="5">
    <source>
        <dbReference type="Proteomes" id="UP000297280"/>
    </source>
</evidence>
<feature type="compositionally biased region" description="Low complexity" evidence="2">
    <location>
        <begin position="1021"/>
        <end position="1031"/>
    </location>
</feature>
<name>A0A4Z1L557_9HELO</name>
<feature type="region of interest" description="Disordered" evidence="2">
    <location>
        <begin position="548"/>
        <end position="642"/>
    </location>
</feature>
<feature type="compositionally biased region" description="Basic and acidic residues" evidence="2">
    <location>
        <begin position="572"/>
        <end position="581"/>
    </location>
</feature>